<gene>
    <name evidence="2" type="ORF">METZ01_LOCUS118322</name>
</gene>
<dbReference type="PANTHER" id="PTHR43777">
    <property type="entry name" value="MOLYBDENUM COFACTOR CYTIDYLYLTRANSFERASE"/>
    <property type="match status" value="1"/>
</dbReference>
<dbReference type="Gene3D" id="3.90.550.10">
    <property type="entry name" value="Spore Coat Polysaccharide Biosynthesis Protein SpsA, Chain A"/>
    <property type="match status" value="1"/>
</dbReference>
<proteinExistence type="predicted"/>
<reference evidence="2" key="1">
    <citation type="submission" date="2018-05" db="EMBL/GenBank/DDBJ databases">
        <authorList>
            <person name="Lanie J.A."/>
            <person name="Ng W.-L."/>
            <person name="Kazmierczak K.M."/>
            <person name="Andrzejewski T.M."/>
            <person name="Davidsen T.M."/>
            <person name="Wayne K.J."/>
            <person name="Tettelin H."/>
            <person name="Glass J.I."/>
            <person name="Rusch D."/>
            <person name="Podicherti R."/>
            <person name="Tsui H.-C.T."/>
            <person name="Winkler M.E."/>
        </authorList>
    </citation>
    <scope>NUCLEOTIDE SEQUENCE</scope>
</reference>
<dbReference type="SUPFAM" id="SSF53448">
    <property type="entry name" value="Nucleotide-diphospho-sugar transferases"/>
    <property type="match status" value="1"/>
</dbReference>
<dbReference type="GO" id="GO:0016779">
    <property type="term" value="F:nucleotidyltransferase activity"/>
    <property type="evidence" value="ECO:0007669"/>
    <property type="project" value="UniProtKB-ARBA"/>
</dbReference>
<dbReference type="InterPro" id="IPR025877">
    <property type="entry name" value="MobA-like_NTP_Trfase"/>
</dbReference>
<protein>
    <recommendedName>
        <fullName evidence="1">MobA-like NTP transferase domain-containing protein</fullName>
    </recommendedName>
</protein>
<name>A0A381XL55_9ZZZZ</name>
<dbReference type="CDD" id="cd04182">
    <property type="entry name" value="GT_2_like_f"/>
    <property type="match status" value="1"/>
</dbReference>
<organism evidence="2">
    <name type="scientific">marine metagenome</name>
    <dbReference type="NCBI Taxonomy" id="408172"/>
    <lineage>
        <taxon>unclassified sequences</taxon>
        <taxon>metagenomes</taxon>
        <taxon>ecological metagenomes</taxon>
    </lineage>
</organism>
<dbReference type="AlphaFoldDB" id="A0A381XL55"/>
<feature type="domain" description="MobA-like NTP transferase" evidence="1">
    <location>
        <begin position="4"/>
        <end position="169"/>
    </location>
</feature>
<dbReference type="PANTHER" id="PTHR43777:SF1">
    <property type="entry name" value="MOLYBDENUM COFACTOR CYTIDYLYLTRANSFERASE"/>
    <property type="match status" value="1"/>
</dbReference>
<evidence type="ECO:0000313" key="2">
    <source>
        <dbReference type="EMBL" id="SVA65468.1"/>
    </source>
</evidence>
<sequence length="206" mass="21791">MIPGVILAGGASSRMGGYPKALLPTGHGDETFLGRIAATLRAGGADDVLVVTGYHDKSIGALVERLPTLVRVLRNPTPEQGQLSSLLVALRAIDHPGVRAMLVTLVDLPLVSVPTVRAVIDGYRRTAAPLVRPERKGCHGHPVLFDRSLFPELLAADPQHGAKPVVRAHAAEGIEISSDDTGAFADVDTPDDYERAFGRPLPPLNP</sequence>
<accession>A0A381XL55</accession>
<evidence type="ECO:0000259" key="1">
    <source>
        <dbReference type="Pfam" id="PF12804"/>
    </source>
</evidence>
<dbReference type="EMBL" id="UINC01015569">
    <property type="protein sequence ID" value="SVA65468.1"/>
    <property type="molecule type" value="Genomic_DNA"/>
</dbReference>
<dbReference type="Pfam" id="PF12804">
    <property type="entry name" value="NTP_transf_3"/>
    <property type="match status" value="1"/>
</dbReference>
<dbReference type="InterPro" id="IPR029044">
    <property type="entry name" value="Nucleotide-diphossugar_trans"/>
</dbReference>